<gene>
    <name evidence="2" type="ORF">E2C01_102648</name>
</gene>
<reference evidence="2 3" key="1">
    <citation type="submission" date="2019-05" db="EMBL/GenBank/DDBJ databases">
        <title>Another draft genome of Portunus trituberculatus and its Hox gene families provides insights of decapod evolution.</title>
        <authorList>
            <person name="Jeong J.-H."/>
            <person name="Song I."/>
            <person name="Kim S."/>
            <person name="Choi T."/>
            <person name="Kim D."/>
            <person name="Ryu S."/>
            <person name="Kim W."/>
        </authorList>
    </citation>
    <scope>NUCLEOTIDE SEQUENCE [LARGE SCALE GENOMIC DNA]</scope>
    <source>
        <tissue evidence="2">Muscle</tissue>
    </source>
</reference>
<feature type="compositionally biased region" description="Basic and acidic residues" evidence="1">
    <location>
        <begin position="137"/>
        <end position="151"/>
    </location>
</feature>
<protein>
    <submittedName>
        <fullName evidence="2">Uncharacterized protein</fullName>
    </submittedName>
</protein>
<evidence type="ECO:0000313" key="3">
    <source>
        <dbReference type="Proteomes" id="UP000324222"/>
    </source>
</evidence>
<dbReference type="AlphaFoldDB" id="A0A5B7KN26"/>
<proteinExistence type="predicted"/>
<sequence length="151" mass="16708">MWSSGCSEWLFHPGHCGKLGPDESRRSVGLHHTTPNLTLKYHTTTPHHHSITTNLSTTPSQKHHHITPHHTTAPHQISLPNTTAHSTDLSTAQRLLSILGEGHIDKSSVHEGGHESRRGQPFGLPGACPQWPATSQHPHEPWVDAWGKSDW</sequence>
<keyword evidence="3" id="KW-1185">Reference proteome</keyword>
<evidence type="ECO:0000313" key="2">
    <source>
        <dbReference type="EMBL" id="MPD06818.1"/>
    </source>
</evidence>
<evidence type="ECO:0000256" key="1">
    <source>
        <dbReference type="SAM" id="MobiDB-lite"/>
    </source>
</evidence>
<comment type="caution">
    <text evidence="2">The sequence shown here is derived from an EMBL/GenBank/DDBJ whole genome shotgun (WGS) entry which is preliminary data.</text>
</comment>
<name>A0A5B7KN26_PORTR</name>
<dbReference type="Proteomes" id="UP000324222">
    <property type="component" value="Unassembled WGS sequence"/>
</dbReference>
<dbReference type="EMBL" id="VSRR010153125">
    <property type="protein sequence ID" value="MPD06818.1"/>
    <property type="molecule type" value="Genomic_DNA"/>
</dbReference>
<accession>A0A5B7KN26</accession>
<organism evidence="2 3">
    <name type="scientific">Portunus trituberculatus</name>
    <name type="common">Swimming crab</name>
    <name type="synonym">Neptunus trituberculatus</name>
    <dbReference type="NCBI Taxonomy" id="210409"/>
    <lineage>
        <taxon>Eukaryota</taxon>
        <taxon>Metazoa</taxon>
        <taxon>Ecdysozoa</taxon>
        <taxon>Arthropoda</taxon>
        <taxon>Crustacea</taxon>
        <taxon>Multicrustacea</taxon>
        <taxon>Malacostraca</taxon>
        <taxon>Eumalacostraca</taxon>
        <taxon>Eucarida</taxon>
        <taxon>Decapoda</taxon>
        <taxon>Pleocyemata</taxon>
        <taxon>Brachyura</taxon>
        <taxon>Eubrachyura</taxon>
        <taxon>Portunoidea</taxon>
        <taxon>Portunidae</taxon>
        <taxon>Portuninae</taxon>
        <taxon>Portunus</taxon>
    </lineage>
</organism>
<feature type="compositionally biased region" description="Basic and acidic residues" evidence="1">
    <location>
        <begin position="106"/>
        <end position="118"/>
    </location>
</feature>
<feature type="region of interest" description="Disordered" evidence="1">
    <location>
        <begin position="106"/>
        <end position="151"/>
    </location>
</feature>
<feature type="region of interest" description="Disordered" evidence="1">
    <location>
        <begin position="38"/>
        <end position="75"/>
    </location>
</feature>